<name>A0ABM8W6K0_GIGMA</name>
<organism evidence="1 2">
    <name type="scientific">Gigaspora margarita</name>
    <dbReference type="NCBI Taxonomy" id="4874"/>
    <lineage>
        <taxon>Eukaryota</taxon>
        <taxon>Fungi</taxon>
        <taxon>Fungi incertae sedis</taxon>
        <taxon>Mucoromycota</taxon>
        <taxon>Glomeromycotina</taxon>
        <taxon>Glomeromycetes</taxon>
        <taxon>Diversisporales</taxon>
        <taxon>Gigasporaceae</taxon>
        <taxon>Gigaspora</taxon>
    </lineage>
</organism>
<dbReference type="EMBL" id="CAJVQB010001506">
    <property type="protein sequence ID" value="CAG8538657.1"/>
    <property type="molecule type" value="Genomic_DNA"/>
</dbReference>
<proteinExistence type="predicted"/>
<keyword evidence="2" id="KW-1185">Reference proteome</keyword>
<gene>
    <name evidence="1" type="ORF">GMARGA_LOCUS3973</name>
</gene>
<protein>
    <submittedName>
        <fullName evidence="1">45721_t:CDS:1</fullName>
    </submittedName>
</protein>
<sequence>MKKKRKVRGRITSQCKKAIKEVNINDFNHIESLLVADTTGLLQKVQAAIFLLLKKL</sequence>
<reference evidence="1 2" key="1">
    <citation type="submission" date="2021-06" db="EMBL/GenBank/DDBJ databases">
        <authorList>
            <person name="Kallberg Y."/>
            <person name="Tangrot J."/>
            <person name="Rosling A."/>
        </authorList>
    </citation>
    <scope>NUCLEOTIDE SEQUENCE [LARGE SCALE GENOMIC DNA]</scope>
    <source>
        <strain evidence="1 2">120-4 pot B 10/14</strain>
    </source>
</reference>
<evidence type="ECO:0000313" key="1">
    <source>
        <dbReference type="EMBL" id="CAG8538657.1"/>
    </source>
</evidence>
<comment type="caution">
    <text evidence="1">The sequence shown here is derived from an EMBL/GenBank/DDBJ whole genome shotgun (WGS) entry which is preliminary data.</text>
</comment>
<dbReference type="Proteomes" id="UP000789901">
    <property type="component" value="Unassembled WGS sequence"/>
</dbReference>
<accession>A0ABM8W6K0</accession>
<evidence type="ECO:0000313" key="2">
    <source>
        <dbReference type="Proteomes" id="UP000789901"/>
    </source>
</evidence>